<dbReference type="AlphaFoldDB" id="A0A5A8CCW6"/>
<evidence type="ECO:0000256" key="6">
    <source>
        <dbReference type="ARBA" id="ARBA00023126"/>
    </source>
</evidence>
<dbReference type="GO" id="GO:0005737">
    <property type="term" value="C:cytoplasm"/>
    <property type="evidence" value="ECO:0007669"/>
    <property type="project" value="InterPro"/>
</dbReference>
<dbReference type="OMA" id="THAEFLW"/>
<evidence type="ECO:0000256" key="1">
    <source>
        <dbReference type="ARBA" id="ARBA00003518"/>
    </source>
</evidence>
<dbReference type="EMBL" id="VLTN01000030">
    <property type="protein sequence ID" value="KAA0150983.1"/>
    <property type="molecule type" value="Genomic_DNA"/>
</dbReference>
<comment type="function">
    <text evidence="8">Catalyzes the rate-limiting step of the non-oxidative phase in the pentose phosphate pathway. Catalyzes the reversible conversion of sedheptulose-7-phosphate and D-glyceraldehyde 3-phosphate into erythrose-4-phosphate and beta-D-fructose 6-phosphate.</text>
</comment>
<comment type="similarity">
    <text evidence="3">Belongs to the transaldolase family. Type 1 subfamily.</text>
</comment>
<evidence type="ECO:0000256" key="8">
    <source>
        <dbReference type="RuleBase" id="RU000501"/>
    </source>
</evidence>
<dbReference type="InterPro" id="IPR013785">
    <property type="entry name" value="Aldolase_TIM"/>
</dbReference>
<dbReference type="GO" id="GO:0005975">
    <property type="term" value="P:carbohydrate metabolic process"/>
    <property type="evidence" value="ECO:0007669"/>
    <property type="project" value="InterPro"/>
</dbReference>
<comment type="catalytic activity">
    <reaction evidence="8">
        <text>D-sedoheptulose 7-phosphate + D-glyceraldehyde 3-phosphate = D-erythrose 4-phosphate + beta-D-fructose 6-phosphate</text>
        <dbReference type="Rhea" id="RHEA:17053"/>
        <dbReference type="ChEBI" id="CHEBI:16897"/>
        <dbReference type="ChEBI" id="CHEBI:57483"/>
        <dbReference type="ChEBI" id="CHEBI:57634"/>
        <dbReference type="ChEBI" id="CHEBI:59776"/>
        <dbReference type="EC" id="2.2.1.2"/>
    </reaction>
</comment>
<evidence type="ECO:0000313" key="9">
    <source>
        <dbReference type="EMBL" id="KAA0150983.1"/>
    </source>
</evidence>
<dbReference type="PROSITE" id="PS00958">
    <property type="entry name" value="TRANSALDOLASE_2"/>
    <property type="match status" value="1"/>
</dbReference>
<comment type="function">
    <text evidence="1">Transaldolase is important for the balance of metabolites in the pentose-phosphate pathway.</text>
</comment>
<evidence type="ECO:0000256" key="7">
    <source>
        <dbReference type="ARBA" id="ARBA00023270"/>
    </source>
</evidence>
<sequence>MAAAASAEGSTLAQLSTMTTVVADTGVIEMIKKYKPTDATTNPSLIYKAAIMPEFKHFLDDAIAYAKANAGGDKALQTELCLDKLAVNFGVEILSHVEGVVSTEVDARLSFDTEANITRARRIIGLYKDAGIPKERVLIKLASTWEGLQAAKVLEAEGIHCNMTLMFAQCQAIVAADVGAYLVSPFVGRIRDWYIAKGEYSDDMGAEADPGVISVRKIWAYYKKHGFPTIVMGASFRNTGEITALAGCDRLTISPDLLEKLSADVGSSLPRPLNTDDAAFIEANAPGSDGPIHLDEAAFRWQLNEDPMATEKLAEGIRNFAKDLVKLEEFIDKAL</sequence>
<gene>
    <name evidence="9" type="ORF">FNF29_04873</name>
</gene>
<keyword evidence="6 8" id="KW-0570">Pentose shunt</keyword>
<dbReference type="Gene3D" id="3.20.20.70">
    <property type="entry name" value="Aldolase class I"/>
    <property type="match status" value="1"/>
</dbReference>
<dbReference type="InterPro" id="IPR001585">
    <property type="entry name" value="TAL/FSA"/>
</dbReference>
<organism evidence="9 10">
    <name type="scientific">Cafeteria roenbergensis</name>
    <name type="common">Marine flagellate</name>
    <dbReference type="NCBI Taxonomy" id="33653"/>
    <lineage>
        <taxon>Eukaryota</taxon>
        <taxon>Sar</taxon>
        <taxon>Stramenopiles</taxon>
        <taxon>Bigyra</taxon>
        <taxon>Opalozoa</taxon>
        <taxon>Bicosoecida</taxon>
        <taxon>Cafeteriaceae</taxon>
        <taxon>Cafeteria</taxon>
    </lineage>
</organism>
<evidence type="ECO:0000256" key="2">
    <source>
        <dbReference type="ARBA" id="ARBA00004857"/>
    </source>
</evidence>
<reference evidence="9 10" key="1">
    <citation type="submission" date="2019-07" db="EMBL/GenBank/DDBJ databases">
        <title>Genomes of Cafeteria roenbergensis.</title>
        <authorList>
            <person name="Fischer M.G."/>
            <person name="Hackl T."/>
            <person name="Roman M."/>
        </authorList>
    </citation>
    <scope>NUCLEOTIDE SEQUENCE [LARGE SCALE GENOMIC DNA]</scope>
    <source>
        <strain evidence="9 10">BVI</strain>
    </source>
</reference>
<dbReference type="InterPro" id="IPR018225">
    <property type="entry name" value="Transaldolase_AS"/>
</dbReference>
<keyword evidence="10" id="KW-1185">Reference proteome</keyword>
<name>A0A5A8CCW6_CAFRO</name>
<proteinExistence type="inferred from homology"/>
<dbReference type="HAMAP" id="MF_00492">
    <property type="entry name" value="Transaldolase_1"/>
    <property type="match status" value="1"/>
</dbReference>
<comment type="pathway">
    <text evidence="2 8">Carbohydrate degradation; pentose phosphate pathway; D-glyceraldehyde 3-phosphate and beta-D-fructose 6-phosphate from D-ribose 5-phosphate and D-xylulose 5-phosphate (non-oxidative stage): step 2/3.</text>
</comment>
<dbReference type="EC" id="2.2.1.2" evidence="4 8"/>
<dbReference type="GO" id="GO:0009052">
    <property type="term" value="P:pentose-phosphate shunt, non-oxidative branch"/>
    <property type="evidence" value="ECO:0007669"/>
    <property type="project" value="TreeGrafter"/>
</dbReference>
<dbReference type="SUPFAM" id="SSF51569">
    <property type="entry name" value="Aldolase"/>
    <property type="match status" value="1"/>
</dbReference>
<dbReference type="Pfam" id="PF00923">
    <property type="entry name" value="TAL_FSA"/>
    <property type="match status" value="1"/>
</dbReference>
<dbReference type="FunFam" id="3.20.20.70:FF:000131">
    <property type="entry name" value="Transaldolase"/>
    <property type="match status" value="1"/>
</dbReference>
<comment type="caution">
    <text evidence="9">The sequence shown here is derived from an EMBL/GenBank/DDBJ whole genome shotgun (WGS) entry which is preliminary data.</text>
</comment>
<dbReference type="CDD" id="cd00957">
    <property type="entry name" value="Transaldolase_TalAB"/>
    <property type="match status" value="1"/>
</dbReference>
<keyword evidence="5 8" id="KW-0808">Transferase</keyword>
<accession>A0A5A8CCW6</accession>
<dbReference type="NCBIfam" id="TIGR00874">
    <property type="entry name" value="talAB"/>
    <property type="match status" value="1"/>
</dbReference>
<dbReference type="InterPro" id="IPR004730">
    <property type="entry name" value="Transaldolase_1"/>
</dbReference>
<evidence type="ECO:0000256" key="4">
    <source>
        <dbReference type="ARBA" id="ARBA00013151"/>
    </source>
</evidence>
<dbReference type="PROSITE" id="PS01054">
    <property type="entry name" value="TRANSALDOLASE_1"/>
    <property type="match status" value="1"/>
</dbReference>
<evidence type="ECO:0000313" key="10">
    <source>
        <dbReference type="Proteomes" id="UP000323011"/>
    </source>
</evidence>
<keyword evidence="7" id="KW-0704">Schiff base</keyword>
<dbReference type="PANTHER" id="PTHR10683">
    <property type="entry name" value="TRANSALDOLASE"/>
    <property type="match status" value="1"/>
</dbReference>
<protein>
    <recommendedName>
        <fullName evidence="4 8">Transaldolase</fullName>
        <ecNumber evidence="4 8">2.2.1.2</ecNumber>
    </recommendedName>
</protein>
<dbReference type="PANTHER" id="PTHR10683:SF18">
    <property type="entry name" value="TRANSALDOLASE"/>
    <property type="match status" value="1"/>
</dbReference>
<dbReference type="Proteomes" id="UP000323011">
    <property type="component" value="Unassembled WGS sequence"/>
</dbReference>
<dbReference type="GO" id="GO:0004801">
    <property type="term" value="F:transaldolase activity"/>
    <property type="evidence" value="ECO:0007669"/>
    <property type="project" value="UniProtKB-EC"/>
</dbReference>
<evidence type="ECO:0000256" key="3">
    <source>
        <dbReference type="ARBA" id="ARBA00008012"/>
    </source>
</evidence>
<evidence type="ECO:0000256" key="5">
    <source>
        <dbReference type="ARBA" id="ARBA00022679"/>
    </source>
</evidence>
<dbReference type="UniPathway" id="UPA00115">
    <property type="reaction ID" value="UER00414"/>
</dbReference>